<dbReference type="EMBL" id="JANUGP010000026">
    <property type="protein sequence ID" value="MCS0604950.1"/>
    <property type="molecule type" value="Genomic_DNA"/>
</dbReference>
<proteinExistence type="predicted"/>
<reference evidence="1 2" key="1">
    <citation type="submission" date="2022-08" db="EMBL/GenBank/DDBJ databases">
        <authorList>
            <person name="Somphong A."/>
            <person name="Phongsopitanun W."/>
        </authorList>
    </citation>
    <scope>NUCLEOTIDE SEQUENCE [LARGE SCALE GENOMIC DNA]</scope>
    <source>
        <strain evidence="1 2">LP11</strain>
    </source>
</reference>
<dbReference type="RefSeq" id="WP_258781849.1">
    <property type="nucleotide sequence ID" value="NZ_JANUGP010000026.1"/>
</dbReference>
<keyword evidence="2" id="KW-1185">Reference proteome</keyword>
<comment type="caution">
    <text evidence="1">The sequence shown here is derived from an EMBL/GenBank/DDBJ whole genome shotgun (WGS) entry which is preliminary data.</text>
</comment>
<sequence length="146" mass="16532">MSEEQDIFDGDLLWRWVATENPQMMRYDSVTNEELGPSSAAFKPHEDGTSVYVRRILDECDVGPTSISDSPQNSVWELEAKSIREQELDVIPDAWPQGIPNPDHPRNAAHALIVGWDNLSRKQVDKRAKALARLASCVFHPQKRLP</sequence>
<accession>A0ABT2BA52</accession>
<evidence type="ECO:0000313" key="1">
    <source>
        <dbReference type="EMBL" id="MCS0604950.1"/>
    </source>
</evidence>
<name>A0ABT2BA52_9ACTN</name>
<protein>
    <submittedName>
        <fullName evidence="1">Uncharacterized protein</fullName>
    </submittedName>
</protein>
<organism evidence="1 2">
    <name type="scientific">Streptomyces pyxinicus</name>
    <dbReference type="NCBI Taxonomy" id="2970331"/>
    <lineage>
        <taxon>Bacteria</taxon>
        <taxon>Bacillati</taxon>
        <taxon>Actinomycetota</taxon>
        <taxon>Actinomycetes</taxon>
        <taxon>Kitasatosporales</taxon>
        <taxon>Streptomycetaceae</taxon>
        <taxon>Streptomyces</taxon>
    </lineage>
</organism>
<gene>
    <name evidence="1" type="ORF">NX794_27610</name>
</gene>
<evidence type="ECO:0000313" key="2">
    <source>
        <dbReference type="Proteomes" id="UP001205612"/>
    </source>
</evidence>
<dbReference type="Proteomes" id="UP001205612">
    <property type="component" value="Unassembled WGS sequence"/>
</dbReference>